<evidence type="ECO:0008006" key="3">
    <source>
        <dbReference type="Google" id="ProtNLM"/>
    </source>
</evidence>
<organism evidence="1 2">
    <name type="scientific">Gluconacetobacter takamatsuzukensis</name>
    <dbReference type="NCBI Taxonomy" id="1286190"/>
    <lineage>
        <taxon>Bacteria</taxon>
        <taxon>Pseudomonadati</taxon>
        <taxon>Pseudomonadota</taxon>
        <taxon>Alphaproteobacteria</taxon>
        <taxon>Acetobacterales</taxon>
        <taxon>Acetobacteraceae</taxon>
        <taxon>Gluconacetobacter</taxon>
    </lineage>
</organism>
<evidence type="ECO:0000313" key="1">
    <source>
        <dbReference type="EMBL" id="MBB2203610.1"/>
    </source>
</evidence>
<dbReference type="SUPFAM" id="SSF52091">
    <property type="entry name" value="SpoIIaa-like"/>
    <property type="match status" value="1"/>
</dbReference>
<reference evidence="1 2" key="1">
    <citation type="submission" date="2020-04" db="EMBL/GenBank/DDBJ databases">
        <title>Description of novel Gluconacetobacter.</title>
        <authorList>
            <person name="Sombolestani A."/>
        </authorList>
    </citation>
    <scope>NUCLEOTIDE SEQUENCE [LARGE SCALE GENOMIC DNA]</scope>
    <source>
        <strain evidence="1 2">LMG 27800</strain>
    </source>
</reference>
<accession>A0A7W4KB40</accession>
<dbReference type="InterPro" id="IPR036513">
    <property type="entry name" value="STAS_dom_sf"/>
</dbReference>
<dbReference type="EMBL" id="JABEQK010000001">
    <property type="protein sequence ID" value="MBB2203610.1"/>
    <property type="molecule type" value="Genomic_DNA"/>
</dbReference>
<proteinExistence type="predicted"/>
<keyword evidence="2" id="KW-1185">Reference proteome</keyword>
<name>A0A7W4KB40_9PROT</name>
<evidence type="ECO:0000313" key="2">
    <source>
        <dbReference type="Proteomes" id="UP000540556"/>
    </source>
</evidence>
<protein>
    <recommendedName>
        <fullName evidence="3">STAS domain-containing protein</fullName>
    </recommendedName>
</protein>
<comment type="caution">
    <text evidence="1">The sequence shown here is derived from an EMBL/GenBank/DDBJ whole genome shotgun (WGS) entry which is preliminary data.</text>
</comment>
<gene>
    <name evidence="1" type="ORF">HLH27_01065</name>
</gene>
<dbReference type="Proteomes" id="UP000540556">
    <property type="component" value="Unassembled WGS sequence"/>
</dbReference>
<dbReference type="AlphaFoldDB" id="A0A7W4KB40"/>
<sequence>MGRFLMSTDTETAPAPAARVTLPDRLDSAAVDVLKGLIEQAEAQNADLDASEVTYVGGLCLQVLLANGRPLTAPSEKVREAFALFGVSEFLSEPTPSSSELSA</sequence>